<feature type="non-terminal residue" evidence="2">
    <location>
        <position position="1"/>
    </location>
</feature>
<evidence type="ECO:0000256" key="1">
    <source>
        <dbReference type="SAM" id="MobiDB-lite"/>
    </source>
</evidence>
<feature type="non-terminal residue" evidence="2">
    <location>
        <position position="65"/>
    </location>
</feature>
<keyword evidence="2" id="KW-0808">Transferase</keyword>
<sequence length="65" mass="7392">GQPDEDLHPHGRRRPHPARRYERDEQDGPPAARLCRCRRGELADRVRLGGRRSRPGRHRPAGPGA</sequence>
<dbReference type="EC" id="2.5.1.17" evidence="2"/>
<reference evidence="2" key="1">
    <citation type="submission" date="2020-02" db="EMBL/GenBank/DDBJ databases">
        <authorList>
            <person name="Meier V. D."/>
        </authorList>
    </citation>
    <scope>NUCLEOTIDE SEQUENCE</scope>
    <source>
        <strain evidence="2">AVDCRST_MAG29</strain>
    </source>
</reference>
<gene>
    <name evidence="2" type="ORF">AVDCRST_MAG29-1896</name>
</gene>
<dbReference type="AlphaFoldDB" id="A0A6J4M254"/>
<feature type="compositionally biased region" description="Basic and acidic residues" evidence="1">
    <location>
        <begin position="38"/>
        <end position="47"/>
    </location>
</feature>
<feature type="compositionally biased region" description="Basic residues" evidence="1">
    <location>
        <begin position="48"/>
        <end position="65"/>
    </location>
</feature>
<feature type="region of interest" description="Disordered" evidence="1">
    <location>
        <begin position="1"/>
        <end position="65"/>
    </location>
</feature>
<evidence type="ECO:0000313" key="2">
    <source>
        <dbReference type="EMBL" id="CAA9346015.1"/>
    </source>
</evidence>
<proteinExistence type="predicted"/>
<organism evidence="2">
    <name type="scientific">uncultured Nocardioidaceae bacterium</name>
    <dbReference type="NCBI Taxonomy" id="253824"/>
    <lineage>
        <taxon>Bacteria</taxon>
        <taxon>Bacillati</taxon>
        <taxon>Actinomycetota</taxon>
        <taxon>Actinomycetes</taxon>
        <taxon>Propionibacteriales</taxon>
        <taxon>Nocardioidaceae</taxon>
        <taxon>environmental samples</taxon>
    </lineage>
</organism>
<protein>
    <submittedName>
        <fullName evidence="2">ATP:Cob(I)alamin adenosyltransferase</fullName>
        <ecNumber evidence="2">2.5.1.17</ecNumber>
    </submittedName>
</protein>
<dbReference type="GO" id="GO:0008817">
    <property type="term" value="F:corrinoid adenosyltransferase activity"/>
    <property type="evidence" value="ECO:0007669"/>
    <property type="project" value="UniProtKB-EC"/>
</dbReference>
<accession>A0A6J4M254</accession>
<dbReference type="EMBL" id="CADCUG010000118">
    <property type="protein sequence ID" value="CAA9346015.1"/>
    <property type="molecule type" value="Genomic_DNA"/>
</dbReference>
<name>A0A6J4M254_9ACTN</name>